<evidence type="ECO:0000259" key="2">
    <source>
        <dbReference type="Pfam" id="PF14317"/>
    </source>
</evidence>
<comment type="caution">
    <text evidence="3">The sequence shown here is derived from an EMBL/GenBank/DDBJ whole genome shotgun (WGS) entry which is preliminary data.</text>
</comment>
<feature type="transmembrane region" description="Helical" evidence="1">
    <location>
        <begin position="54"/>
        <end position="73"/>
    </location>
</feature>
<evidence type="ECO:0000256" key="1">
    <source>
        <dbReference type="SAM" id="Phobius"/>
    </source>
</evidence>
<evidence type="ECO:0000313" key="4">
    <source>
        <dbReference type="Proteomes" id="UP000269157"/>
    </source>
</evidence>
<keyword evidence="1" id="KW-0472">Membrane</keyword>
<name>A0A497X4Z0_9RHOB</name>
<protein>
    <submittedName>
        <fullName evidence="3">YcxB-like protein</fullName>
    </submittedName>
</protein>
<gene>
    <name evidence="3" type="ORF">BCF46_0480</name>
</gene>
<accession>A0A497X4Z0</accession>
<sequence length="165" mass="18910">MTTLTYQIDEAEFMHAARAFWSYRGIGDLGNWLLTAFALIAGTGLLIWGFGVGWIWIGAGAVFPAITLLRNFLWRRAYRKMIKYSAPITASFTSDEVQTKSAEGQSQLPWTTFTKYAETPDYFFLLLPRRGLSIIPKRACKDDWEIETLRDTITANLPRAKMRWT</sequence>
<dbReference type="AlphaFoldDB" id="A0A497X4Z0"/>
<dbReference type="OrthoDB" id="7837042at2"/>
<keyword evidence="1" id="KW-1133">Transmembrane helix</keyword>
<dbReference type="Pfam" id="PF14317">
    <property type="entry name" value="YcxB"/>
    <property type="match status" value="1"/>
</dbReference>
<evidence type="ECO:0000313" key="3">
    <source>
        <dbReference type="EMBL" id="RLJ60282.1"/>
    </source>
</evidence>
<keyword evidence="1" id="KW-0812">Transmembrane</keyword>
<dbReference type="EMBL" id="RCCE01000001">
    <property type="protein sequence ID" value="RLJ60282.1"/>
    <property type="molecule type" value="Genomic_DNA"/>
</dbReference>
<keyword evidence="4" id="KW-1185">Reference proteome</keyword>
<feature type="transmembrane region" description="Helical" evidence="1">
    <location>
        <begin position="29"/>
        <end position="48"/>
    </location>
</feature>
<organism evidence="3 4">
    <name type="scientific">Litoreibacter meonggei</name>
    <dbReference type="NCBI Taxonomy" id="1049199"/>
    <lineage>
        <taxon>Bacteria</taxon>
        <taxon>Pseudomonadati</taxon>
        <taxon>Pseudomonadota</taxon>
        <taxon>Alphaproteobacteria</taxon>
        <taxon>Rhodobacterales</taxon>
        <taxon>Roseobacteraceae</taxon>
        <taxon>Litoreibacter</taxon>
    </lineage>
</organism>
<feature type="domain" description="YcxB-like C-terminal" evidence="2">
    <location>
        <begin position="92"/>
        <end position="152"/>
    </location>
</feature>
<reference evidence="3 4" key="1">
    <citation type="submission" date="2018-10" db="EMBL/GenBank/DDBJ databases">
        <title>Genomic Encyclopedia of Archaeal and Bacterial Type Strains, Phase II (KMG-II): from individual species to whole genera.</title>
        <authorList>
            <person name="Goeker M."/>
        </authorList>
    </citation>
    <scope>NUCLEOTIDE SEQUENCE [LARGE SCALE GENOMIC DNA]</scope>
    <source>
        <strain evidence="3 4">DSM 29466</strain>
    </source>
</reference>
<dbReference type="Proteomes" id="UP000269157">
    <property type="component" value="Unassembled WGS sequence"/>
</dbReference>
<dbReference type="InterPro" id="IPR025588">
    <property type="entry name" value="YcxB-like_C"/>
</dbReference>
<dbReference type="RefSeq" id="WP_121021337.1">
    <property type="nucleotide sequence ID" value="NZ_RCCE01000001.1"/>
</dbReference>
<proteinExistence type="predicted"/>